<keyword evidence="3" id="KW-0812">Transmembrane</keyword>
<dbReference type="InterPro" id="IPR001461">
    <property type="entry name" value="Aspartic_peptidase_A1"/>
</dbReference>
<dbReference type="PANTHER" id="PTHR47966:SF51">
    <property type="entry name" value="BETA-SITE APP-CLEAVING ENZYME, ISOFORM A-RELATED"/>
    <property type="match status" value="1"/>
</dbReference>
<dbReference type="PROSITE" id="PS51767">
    <property type="entry name" value="PEPTIDASE_A1"/>
    <property type="match status" value="1"/>
</dbReference>
<evidence type="ECO:0000313" key="5">
    <source>
        <dbReference type="EMBL" id="KAF9699757.1"/>
    </source>
</evidence>
<dbReference type="Gene3D" id="2.40.70.10">
    <property type="entry name" value="Acid Proteases"/>
    <property type="match status" value="2"/>
</dbReference>
<keyword evidence="3" id="KW-0472">Membrane</keyword>
<dbReference type="SUPFAM" id="SSF50630">
    <property type="entry name" value="Acid proteases"/>
    <property type="match status" value="1"/>
</dbReference>
<reference evidence="5" key="1">
    <citation type="submission" date="2018-12" db="EMBL/GenBank/DDBJ databases">
        <authorList>
            <person name="Syme R.A."/>
            <person name="Farfan-Caceres L."/>
            <person name="Lichtenzveig J."/>
        </authorList>
    </citation>
    <scope>NUCLEOTIDE SEQUENCE</scope>
    <source>
        <strain evidence="5">Al4</strain>
    </source>
</reference>
<evidence type="ECO:0000256" key="3">
    <source>
        <dbReference type="SAM" id="Phobius"/>
    </source>
</evidence>
<evidence type="ECO:0000313" key="6">
    <source>
        <dbReference type="Proteomes" id="UP000651452"/>
    </source>
</evidence>
<name>A0A8H7MMB7_9PLEO</name>
<comment type="similarity">
    <text evidence="1">Belongs to the peptidase A1 family.</text>
</comment>
<feature type="domain" description="Peptidase A1" evidence="4">
    <location>
        <begin position="17"/>
        <end position="370"/>
    </location>
</feature>
<keyword evidence="6" id="KW-1185">Reference proteome</keyword>
<dbReference type="PANTHER" id="PTHR47966">
    <property type="entry name" value="BETA-SITE APP-CLEAVING ENZYME, ISOFORM A-RELATED"/>
    <property type="match status" value="1"/>
</dbReference>
<dbReference type="GO" id="GO:0006508">
    <property type="term" value="P:proteolysis"/>
    <property type="evidence" value="ECO:0007669"/>
    <property type="project" value="InterPro"/>
</dbReference>
<dbReference type="Proteomes" id="UP000651452">
    <property type="component" value="Unassembled WGS sequence"/>
</dbReference>
<dbReference type="GO" id="GO:0004190">
    <property type="term" value="F:aspartic-type endopeptidase activity"/>
    <property type="evidence" value="ECO:0007669"/>
    <property type="project" value="InterPro"/>
</dbReference>
<gene>
    <name evidence="5" type="ORF">EKO04_002570</name>
</gene>
<comment type="caution">
    <text evidence="5">The sequence shown here is derived from an EMBL/GenBank/DDBJ whole genome shotgun (WGS) entry which is preliminary data.</text>
</comment>
<keyword evidence="3" id="KW-1133">Transmembrane helix</keyword>
<evidence type="ECO:0000256" key="2">
    <source>
        <dbReference type="SAM" id="MobiDB-lite"/>
    </source>
</evidence>
<dbReference type="OrthoDB" id="4074350at2759"/>
<accession>A0A8H7MMB7</accession>
<organism evidence="5 6">
    <name type="scientific">Ascochyta lentis</name>
    <dbReference type="NCBI Taxonomy" id="205686"/>
    <lineage>
        <taxon>Eukaryota</taxon>
        <taxon>Fungi</taxon>
        <taxon>Dikarya</taxon>
        <taxon>Ascomycota</taxon>
        <taxon>Pezizomycotina</taxon>
        <taxon>Dothideomycetes</taxon>
        <taxon>Pleosporomycetidae</taxon>
        <taxon>Pleosporales</taxon>
        <taxon>Pleosporineae</taxon>
        <taxon>Didymellaceae</taxon>
        <taxon>Ascochyta</taxon>
    </lineage>
</organism>
<sequence>MVVQNSGKWLGNDGQWSTFYVHVGTPPQHFHVLPSLNSQTIYIPRASDCQNIPIADCGTSRGAEAFASNTSSGFDVNASSTWHDLGLYDLEPGTKFELDGTSLYGYDKAGISFVGGTNDNLTLDQQAVGAYSTPSRLGLSRLWLGRLGLSRFSMNISETEHPVSFLHALKEHGHIPSLSFGYQAGAAYRYDKVPGSLLLGGYDQSRRSNESITVPSAADVIVGVQGITASLRDGTITVLNTAIFAVLDTAVPELWLPSNVCDQIASVLNLTYHEDSGRYTLTDAAHNALQSISGSLKFRLGAGVHTSPAITIEIPYRAFDLEASWPIFNTTTRYFPLRKTSNRTQYALGRVFLQEAYLVVDWERDVFELSQAMFSDPMPEPNIITIQSSPSKPPAPASGESTSMLSPGATAGVAVGAVLLAIGTALGWWLWRLKRRKEKANKYSGTFQILQGLGRMGPSELAAHAKAELDGAQNPVPEVYAPPKPHELAHGAGENVRVEIFAPPVVYELGGTHVNRG</sequence>
<dbReference type="AlphaFoldDB" id="A0A8H7MMB7"/>
<dbReference type="PRINTS" id="PR00792">
    <property type="entry name" value="PEPSIN"/>
</dbReference>
<evidence type="ECO:0000259" key="4">
    <source>
        <dbReference type="PROSITE" id="PS51767"/>
    </source>
</evidence>
<dbReference type="EMBL" id="RZGK01000004">
    <property type="protein sequence ID" value="KAF9699757.1"/>
    <property type="molecule type" value="Genomic_DNA"/>
</dbReference>
<dbReference type="InterPro" id="IPR021109">
    <property type="entry name" value="Peptidase_aspartic_dom_sf"/>
</dbReference>
<feature type="region of interest" description="Disordered" evidence="2">
    <location>
        <begin position="383"/>
        <end position="404"/>
    </location>
</feature>
<reference evidence="5" key="2">
    <citation type="submission" date="2020-09" db="EMBL/GenBank/DDBJ databases">
        <title>Reference genome assembly for Australian Ascochyta lentis isolate Al4.</title>
        <authorList>
            <person name="Lee R.C."/>
            <person name="Farfan-Caceres L.M."/>
            <person name="Debler J.W."/>
            <person name="Williams A.H."/>
            <person name="Henares B.M."/>
        </authorList>
    </citation>
    <scope>NUCLEOTIDE SEQUENCE</scope>
    <source>
        <strain evidence="5">Al4</strain>
    </source>
</reference>
<dbReference type="InterPro" id="IPR033121">
    <property type="entry name" value="PEPTIDASE_A1"/>
</dbReference>
<protein>
    <recommendedName>
        <fullName evidence="4">Peptidase A1 domain-containing protein</fullName>
    </recommendedName>
</protein>
<proteinExistence type="inferred from homology"/>
<dbReference type="Pfam" id="PF00026">
    <property type="entry name" value="Asp"/>
    <property type="match status" value="1"/>
</dbReference>
<feature type="transmembrane region" description="Helical" evidence="3">
    <location>
        <begin position="411"/>
        <end position="431"/>
    </location>
</feature>
<dbReference type="GO" id="GO:0000324">
    <property type="term" value="C:fungal-type vacuole"/>
    <property type="evidence" value="ECO:0007669"/>
    <property type="project" value="TreeGrafter"/>
</dbReference>
<evidence type="ECO:0000256" key="1">
    <source>
        <dbReference type="ARBA" id="ARBA00007447"/>
    </source>
</evidence>